<name>A0A0R2HY60_CARDV</name>
<dbReference type="InterPro" id="IPR028954">
    <property type="entry name" value="Imm59"/>
</dbReference>
<dbReference type="Proteomes" id="UP000051658">
    <property type="component" value="Unassembled WGS sequence"/>
</dbReference>
<dbReference type="eggNOG" id="ENOG50309K9">
    <property type="taxonomic scope" value="Bacteria"/>
</dbReference>
<dbReference type="EMBL" id="JQBS01000007">
    <property type="protein sequence ID" value="KRN57326.1"/>
    <property type="molecule type" value="Genomic_DNA"/>
</dbReference>
<comment type="caution">
    <text evidence="1">The sequence shown here is derived from an EMBL/GenBank/DDBJ whole genome shotgun (WGS) entry which is preliminary data.</text>
</comment>
<protein>
    <submittedName>
        <fullName evidence="1">Uncharacterized protein</fullName>
    </submittedName>
</protein>
<evidence type="ECO:0000313" key="2">
    <source>
        <dbReference type="Proteomes" id="UP000051658"/>
    </source>
</evidence>
<dbReference type="Pfam" id="PF15597">
    <property type="entry name" value="Imm59"/>
    <property type="match status" value="1"/>
</dbReference>
<keyword evidence="2" id="KW-1185">Reference proteome</keyword>
<accession>A0A0R2HY60</accession>
<evidence type="ECO:0000313" key="1">
    <source>
        <dbReference type="EMBL" id="KRN57326.1"/>
    </source>
</evidence>
<proteinExistence type="predicted"/>
<dbReference type="PATRIC" id="fig|1449336.4.peg.314"/>
<gene>
    <name evidence="1" type="ORF">IV74_GL000308</name>
</gene>
<sequence length="111" mass="13814">MMDKTELNRQRWELEQEIETLGYQTLRYSLLYPEKEHREEWQWRIEYENGKYFIYGLADRASILGRKFEFDNFSMAKTEFINRLEYMVRSNRRRIKNGELPNYSSPLWNKE</sequence>
<dbReference type="AlphaFoldDB" id="A0A0R2HY60"/>
<reference evidence="1 2" key="1">
    <citation type="journal article" date="2015" name="Genome Announc.">
        <title>Expanding the biotechnology potential of lactobacilli through comparative genomics of 213 strains and associated genera.</title>
        <authorList>
            <person name="Sun Z."/>
            <person name="Harris H.M."/>
            <person name="McCann A."/>
            <person name="Guo C."/>
            <person name="Argimon S."/>
            <person name="Zhang W."/>
            <person name="Yang X."/>
            <person name="Jeffery I.B."/>
            <person name="Cooney J.C."/>
            <person name="Kagawa T.F."/>
            <person name="Liu W."/>
            <person name="Song Y."/>
            <person name="Salvetti E."/>
            <person name="Wrobel A."/>
            <person name="Rasinkangas P."/>
            <person name="Parkhill J."/>
            <person name="Rea M.C."/>
            <person name="O'Sullivan O."/>
            <person name="Ritari J."/>
            <person name="Douillard F.P."/>
            <person name="Paul Ross R."/>
            <person name="Yang R."/>
            <person name="Briner A.E."/>
            <person name="Felis G.E."/>
            <person name="de Vos W.M."/>
            <person name="Barrangou R."/>
            <person name="Klaenhammer T.R."/>
            <person name="Caufield P.W."/>
            <person name="Cui Y."/>
            <person name="Zhang H."/>
            <person name="O'Toole P.W."/>
        </authorList>
    </citation>
    <scope>NUCLEOTIDE SEQUENCE [LARGE SCALE GENOMIC DNA]</scope>
    <source>
        <strain evidence="1 2">DSM 20623</strain>
    </source>
</reference>
<organism evidence="1 2">
    <name type="scientific">Carnobacterium divergens DSM 20623</name>
    <dbReference type="NCBI Taxonomy" id="1449336"/>
    <lineage>
        <taxon>Bacteria</taxon>
        <taxon>Bacillati</taxon>
        <taxon>Bacillota</taxon>
        <taxon>Bacilli</taxon>
        <taxon>Lactobacillales</taxon>
        <taxon>Carnobacteriaceae</taxon>
        <taxon>Carnobacterium</taxon>
    </lineage>
</organism>